<feature type="compositionally biased region" description="Basic and acidic residues" evidence="1">
    <location>
        <begin position="38"/>
        <end position="47"/>
    </location>
</feature>
<comment type="caution">
    <text evidence="2">The sequence shown here is derived from an EMBL/GenBank/DDBJ whole genome shotgun (WGS) entry which is preliminary data.</text>
</comment>
<dbReference type="Proteomes" id="UP000299102">
    <property type="component" value="Unassembled WGS sequence"/>
</dbReference>
<evidence type="ECO:0000256" key="1">
    <source>
        <dbReference type="SAM" id="MobiDB-lite"/>
    </source>
</evidence>
<reference evidence="2 3" key="1">
    <citation type="journal article" date="2019" name="Commun. Biol.">
        <title>The bagworm genome reveals a unique fibroin gene that provides high tensile strength.</title>
        <authorList>
            <person name="Kono N."/>
            <person name="Nakamura H."/>
            <person name="Ohtoshi R."/>
            <person name="Tomita M."/>
            <person name="Numata K."/>
            <person name="Arakawa K."/>
        </authorList>
    </citation>
    <scope>NUCLEOTIDE SEQUENCE [LARGE SCALE GENOMIC DNA]</scope>
</reference>
<evidence type="ECO:0000313" key="2">
    <source>
        <dbReference type="EMBL" id="GBP06218.1"/>
    </source>
</evidence>
<name>A0A4C1SYG1_EUMVA</name>
<organism evidence="2 3">
    <name type="scientific">Eumeta variegata</name>
    <name type="common">Bagworm moth</name>
    <name type="synonym">Eumeta japonica</name>
    <dbReference type="NCBI Taxonomy" id="151549"/>
    <lineage>
        <taxon>Eukaryota</taxon>
        <taxon>Metazoa</taxon>
        <taxon>Ecdysozoa</taxon>
        <taxon>Arthropoda</taxon>
        <taxon>Hexapoda</taxon>
        <taxon>Insecta</taxon>
        <taxon>Pterygota</taxon>
        <taxon>Neoptera</taxon>
        <taxon>Endopterygota</taxon>
        <taxon>Lepidoptera</taxon>
        <taxon>Glossata</taxon>
        <taxon>Ditrysia</taxon>
        <taxon>Tineoidea</taxon>
        <taxon>Psychidae</taxon>
        <taxon>Oiketicinae</taxon>
        <taxon>Eumeta</taxon>
    </lineage>
</organism>
<protein>
    <submittedName>
        <fullName evidence="2">Uncharacterized protein</fullName>
    </submittedName>
</protein>
<sequence>MRSPSKDLIRLRKEAKSLVSKHTTACSSSTAAVLDLMHRDSTAEHHSRAPAPGHQRGTRTREEFAYAHAERVRTKPHYPSAPSSSAPPISPKIAGHFVGLIKKKSVQVSDVTSQGRKRSFPPEPADVDALIQK</sequence>
<dbReference type="AlphaFoldDB" id="A0A4C1SYG1"/>
<feature type="region of interest" description="Disordered" evidence="1">
    <location>
        <begin position="105"/>
        <end position="133"/>
    </location>
</feature>
<evidence type="ECO:0000313" key="3">
    <source>
        <dbReference type="Proteomes" id="UP000299102"/>
    </source>
</evidence>
<accession>A0A4C1SYG1</accession>
<dbReference type="EMBL" id="BGZK01000021">
    <property type="protein sequence ID" value="GBP06218.1"/>
    <property type="molecule type" value="Genomic_DNA"/>
</dbReference>
<proteinExistence type="predicted"/>
<gene>
    <name evidence="2" type="ORF">EVAR_3574_1</name>
</gene>
<feature type="region of interest" description="Disordered" evidence="1">
    <location>
        <begin position="38"/>
        <end position="60"/>
    </location>
</feature>
<feature type="region of interest" description="Disordered" evidence="1">
    <location>
        <begin position="72"/>
        <end position="92"/>
    </location>
</feature>
<keyword evidence="3" id="KW-1185">Reference proteome</keyword>